<dbReference type="RefSeq" id="WP_131483984.1">
    <property type="nucleotide sequence ID" value="NZ_SJDL01000053.1"/>
</dbReference>
<dbReference type="InterPro" id="IPR029058">
    <property type="entry name" value="AB_hydrolase_fold"/>
</dbReference>
<dbReference type="SUPFAM" id="SSF53474">
    <property type="entry name" value="alpha/beta-Hydrolases"/>
    <property type="match status" value="1"/>
</dbReference>
<dbReference type="PANTHER" id="PTHR33840">
    <property type="match status" value="1"/>
</dbReference>
<evidence type="ECO:0000313" key="3">
    <source>
        <dbReference type="Proteomes" id="UP000313645"/>
    </source>
</evidence>
<feature type="domain" description="T6SS Phospholipase effector Tle1-like catalytic" evidence="1">
    <location>
        <begin position="3"/>
        <end position="269"/>
    </location>
</feature>
<sequence length="442" mass="48598">MSKAIIVCCDGTWNRPESEANQAEPSNVLKCVRALKAHSGRRDQVVYYDNGVGTGGGLDRWLGSLFGAGLSANLLQAYRFITNNWAPSDDIYLLGFSRGAYTVRSLAGFIHTLGLLGKSEMHFLPLAYRWYRAEPGHERDSVPQAALVEELQQSSRRIPIRFLGVFDTVGALGIPLPGLRKLSRPWVGFHNTQLSDSVSYAVQALAIDEARVSFKPDLWTYPADASLHEDESVARRTLQVWLPGVHGDVGGGYASTGLSDLALQFMISQANQHGLEWRLGDVFQTPPETRYMAPSHNSLTLPYRLFGAYDRPIGLAQREAMGLEPAVTEKVHVAASERLQEGGEIRNRARLESALVEGVPVFHERRHLRLIVPETLSVADMPDVGEVCTLMDMSESGARLYYSGNGAVSEGGLVRLRHPRIGDRTARVRWCAGSEAGVEFAA</sequence>
<protein>
    <submittedName>
        <fullName evidence="2">DUF2235 domain-containing protein</fullName>
    </submittedName>
</protein>
<reference evidence="2 3" key="1">
    <citation type="submission" date="2019-02" db="EMBL/GenBank/DDBJ databases">
        <title>Marinobacter halodurans sp. nov., a marine bacterium isolated from sea tidal flat.</title>
        <authorList>
            <person name="Yoo Y."/>
            <person name="Lee D.W."/>
            <person name="Kim B.S."/>
            <person name="Kim J.-J."/>
        </authorList>
    </citation>
    <scope>NUCLEOTIDE SEQUENCE [LARGE SCALE GENOMIC DNA]</scope>
    <source>
        <strain evidence="2 3">YJ-S3-2</strain>
    </source>
</reference>
<evidence type="ECO:0000259" key="1">
    <source>
        <dbReference type="Pfam" id="PF09994"/>
    </source>
</evidence>
<accession>A0ABY1ZE39</accession>
<proteinExistence type="predicted"/>
<dbReference type="Proteomes" id="UP000313645">
    <property type="component" value="Unassembled WGS sequence"/>
</dbReference>
<dbReference type="InterPro" id="IPR018712">
    <property type="entry name" value="Tle1-like_cat"/>
</dbReference>
<evidence type="ECO:0000313" key="2">
    <source>
        <dbReference type="EMBL" id="TBW48041.1"/>
    </source>
</evidence>
<organism evidence="2 3">
    <name type="scientific">Marinobacter halodurans</name>
    <dbReference type="NCBI Taxonomy" id="2528979"/>
    <lineage>
        <taxon>Bacteria</taxon>
        <taxon>Pseudomonadati</taxon>
        <taxon>Pseudomonadota</taxon>
        <taxon>Gammaproteobacteria</taxon>
        <taxon>Pseudomonadales</taxon>
        <taxon>Marinobacteraceae</taxon>
        <taxon>Marinobacter</taxon>
    </lineage>
</organism>
<dbReference type="EMBL" id="SJDL01000053">
    <property type="protein sequence ID" value="TBW48041.1"/>
    <property type="molecule type" value="Genomic_DNA"/>
</dbReference>
<gene>
    <name evidence="2" type="ORF">EZI54_21735</name>
</gene>
<name>A0ABY1ZE39_9GAMM</name>
<comment type="caution">
    <text evidence="2">The sequence shown here is derived from an EMBL/GenBank/DDBJ whole genome shotgun (WGS) entry which is preliminary data.</text>
</comment>
<keyword evidence="3" id="KW-1185">Reference proteome</keyword>
<dbReference type="SUPFAM" id="SSF141371">
    <property type="entry name" value="PilZ domain-like"/>
    <property type="match status" value="1"/>
</dbReference>
<dbReference type="Pfam" id="PF09994">
    <property type="entry name" value="T6SS_Tle1-like_cat"/>
    <property type="match status" value="1"/>
</dbReference>
<dbReference type="PANTHER" id="PTHR33840:SF1">
    <property type="entry name" value="TLE1 PHOSPHOLIPASE DOMAIN-CONTAINING PROTEIN"/>
    <property type="match status" value="1"/>
</dbReference>